<dbReference type="GeneID" id="64593928"/>
<gene>
    <name evidence="3" type="ORF">HD556DRAFT_1308606</name>
</gene>
<proteinExistence type="predicted"/>
<evidence type="ECO:0000256" key="1">
    <source>
        <dbReference type="SAM" id="Coils"/>
    </source>
</evidence>
<evidence type="ECO:0000313" key="4">
    <source>
        <dbReference type="Proteomes" id="UP000719766"/>
    </source>
</evidence>
<reference evidence="3" key="1">
    <citation type="journal article" date="2020" name="New Phytol.">
        <title>Comparative genomics reveals dynamic genome evolution in host specialist ectomycorrhizal fungi.</title>
        <authorList>
            <person name="Lofgren L.A."/>
            <person name="Nguyen N.H."/>
            <person name="Vilgalys R."/>
            <person name="Ruytinx J."/>
            <person name="Liao H.L."/>
            <person name="Branco S."/>
            <person name="Kuo A."/>
            <person name="LaButti K."/>
            <person name="Lipzen A."/>
            <person name="Andreopoulos W."/>
            <person name="Pangilinan J."/>
            <person name="Riley R."/>
            <person name="Hundley H."/>
            <person name="Na H."/>
            <person name="Barry K."/>
            <person name="Grigoriev I.V."/>
            <person name="Stajich J.E."/>
            <person name="Kennedy P.G."/>
        </authorList>
    </citation>
    <scope>NUCLEOTIDE SEQUENCE</scope>
    <source>
        <strain evidence="3">S12</strain>
    </source>
</reference>
<feature type="coiled-coil region" evidence="1">
    <location>
        <begin position="115"/>
        <end position="142"/>
    </location>
</feature>
<comment type="caution">
    <text evidence="3">The sequence shown here is derived from an EMBL/GenBank/DDBJ whole genome shotgun (WGS) entry which is preliminary data.</text>
</comment>
<feature type="region of interest" description="Disordered" evidence="2">
    <location>
        <begin position="73"/>
        <end position="100"/>
    </location>
</feature>
<dbReference type="Proteomes" id="UP000719766">
    <property type="component" value="Unassembled WGS sequence"/>
</dbReference>
<evidence type="ECO:0000313" key="3">
    <source>
        <dbReference type="EMBL" id="KAG1793468.1"/>
    </source>
</evidence>
<protein>
    <submittedName>
        <fullName evidence="3">Uncharacterized protein</fullName>
    </submittedName>
</protein>
<evidence type="ECO:0000256" key="2">
    <source>
        <dbReference type="SAM" id="MobiDB-lite"/>
    </source>
</evidence>
<accession>A0A9P7DHZ7</accession>
<dbReference type="RefSeq" id="XP_041159893.1">
    <property type="nucleotide sequence ID" value="XM_041300164.1"/>
</dbReference>
<sequence>MYQPCAKMVSLKSHGQRIHPAQYATALASDRTAKTYYQLEPAVNLMRLPGGKLVDNTNESGEEIASVKVANTINDSQSPPKTSKANFDDSGPSVQNDEAPPLAVREYENGEVDSMVKLKERLQLAEKNCSRLEELRQKYRLRWLEENYRARVLEEYAPNGINTCPPHQIAWDAPSPVQSEYNLEVEDERIGGCGNTGGLFRSLGQVPGWYFQLV</sequence>
<keyword evidence="1" id="KW-0175">Coiled coil</keyword>
<dbReference type="EMBL" id="JABBWE010000030">
    <property type="protein sequence ID" value="KAG1793468.1"/>
    <property type="molecule type" value="Genomic_DNA"/>
</dbReference>
<keyword evidence="4" id="KW-1185">Reference proteome</keyword>
<feature type="compositionally biased region" description="Polar residues" evidence="2">
    <location>
        <begin position="73"/>
        <end position="85"/>
    </location>
</feature>
<organism evidence="3 4">
    <name type="scientific">Suillus plorans</name>
    <dbReference type="NCBI Taxonomy" id="116603"/>
    <lineage>
        <taxon>Eukaryota</taxon>
        <taxon>Fungi</taxon>
        <taxon>Dikarya</taxon>
        <taxon>Basidiomycota</taxon>
        <taxon>Agaricomycotina</taxon>
        <taxon>Agaricomycetes</taxon>
        <taxon>Agaricomycetidae</taxon>
        <taxon>Boletales</taxon>
        <taxon>Suillineae</taxon>
        <taxon>Suillaceae</taxon>
        <taxon>Suillus</taxon>
    </lineage>
</organism>
<dbReference type="OrthoDB" id="2610861at2759"/>
<dbReference type="AlphaFoldDB" id="A0A9P7DHZ7"/>
<name>A0A9P7DHZ7_9AGAM</name>